<dbReference type="Proteomes" id="UP000054166">
    <property type="component" value="Unassembled WGS sequence"/>
</dbReference>
<feature type="transmembrane region" description="Helical" evidence="1">
    <location>
        <begin position="15"/>
        <end position="32"/>
    </location>
</feature>
<organism evidence="2 3">
    <name type="scientific">Piloderma croceum (strain F 1598)</name>
    <dbReference type="NCBI Taxonomy" id="765440"/>
    <lineage>
        <taxon>Eukaryota</taxon>
        <taxon>Fungi</taxon>
        <taxon>Dikarya</taxon>
        <taxon>Basidiomycota</taxon>
        <taxon>Agaricomycotina</taxon>
        <taxon>Agaricomycetes</taxon>
        <taxon>Agaricomycetidae</taxon>
        <taxon>Atheliales</taxon>
        <taxon>Atheliaceae</taxon>
        <taxon>Piloderma</taxon>
    </lineage>
</organism>
<dbReference type="InParanoid" id="A0A0C3GEN8"/>
<gene>
    <name evidence="2" type="ORF">PILCRDRAFT_811881</name>
</gene>
<keyword evidence="3" id="KW-1185">Reference proteome</keyword>
<protein>
    <submittedName>
        <fullName evidence="2">Uncharacterized protein</fullName>
    </submittedName>
</protein>
<keyword evidence="1" id="KW-0812">Transmembrane</keyword>
<accession>A0A0C3GEN8</accession>
<reference evidence="3" key="2">
    <citation type="submission" date="2015-01" db="EMBL/GenBank/DDBJ databases">
        <title>Evolutionary Origins and Diversification of the Mycorrhizal Mutualists.</title>
        <authorList>
            <consortium name="DOE Joint Genome Institute"/>
            <consortium name="Mycorrhizal Genomics Consortium"/>
            <person name="Kohler A."/>
            <person name="Kuo A."/>
            <person name="Nagy L.G."/>
            <person name="Floudas D."/>
            <person name="Copeland A."/>
            <person name="Barry K.W."/>
            <person name="Cichocki N."/>
            <person name="Veneault-Fourrey C."/>
            <person name="LaButti K."/>
            <person name="Lindquist E.A."/>
            <person name="Lipzen A."/>
            <person name="Lundell T."/>
            <person name="Morin E."/>
            <person name="Murat C."/>
            <person name="Riley R."/>
            <person name="Ohm R."/>
            <person name="Sun H."/>
            <person name="Tunlid A."/>
            <person name="Henrissat B."/>
            <person name="Grigoriev I.V."/>
            <person name="Hibbett D.S."/>
            <person name="Martin F."/>
        </authorList>
    </citation>
    <scope>NUCLEOTIDE SEQUENCE [LARGE SCALE GENOMIC DNA]</scope>
    <source>
        <strain evidence="3">F 1598</strain>
    </source>
</reference>
<sequence>MPIYHAICFSTATNIYIPAIYFLFFSSLAFHLRMPPSILHTTASHPHTPHGQLYLLLLDSQSQTRDEPTYI</sequence>
<evidence type="ECO:0000256" key="1">
    <source>
        <dbReference type="SAM" id="Phobius"/>
    </source>
</evidence>
<dbReference type="EMBL" id="KN832973">
    <property type="protein sequence ID" value="KIM90154.1"/>
    <property type="molecule type" value="Genomic_DNA"/>
</dbReference>
<name>A0A0C3GEN8_PILCF</name>
<dbReference type="AlphaFoldDB" id="A0A0C3GEN8"/>
<evidence type="ECO:0000313" key="2">
    <source>
        <dbReference type="EMBL" id="KIM90154.1"/>
    </source>
</evidence>
<evidence type="ECO:0000313" key="3">
    <source>
        <dbReference type="Proteomes" id="UP000054166"/>
    </source>
</evidence>
<keyword evidence="1" id="KW-1133">Transmembrane helix</keyword>
<proteinExistence type="predicted"/>
<keyword evidence="1" id="KW-0472">Membrane</keyword>
<reference evidence="2 3" key="1">
    <citation type="submission" date="2014-04" db="EMBL/GenBank/DDBJ databases">
        <authorList>
            <consortium name="DOE Joint Genome Institute"/>
            <person name="Kuo A."/>
            <person name="Tarkka M."/>
            <person name="Buscot F."/>
            <person name="Kohler A."/>
            <person name="Nagy L.G."/>
            <person name="Floudas D."/>
            <person name="Copeland A."/>
            <person name="Barry K.W."/>
            <person name="Cichocki N."/>
            <person name="Veneault-Fourrey C."/>
            <person name="LaButti K."/>
            <person name="Lindquist E.A."/>
            <person name="Lipzen A."/>
            <person name="Lundell T."/>
            <person name="Morin E."/>
            <person name="Murat C."/>
            <person name="Sun H."/>
            <person name="Tunlid A."/>
            <person name="Henrissat B."/>
            <person name="Grigoriev I.V."/>
            <person name="Hibbett D.S."/>
            <person name="Martin F."/>
            <person name="Nordberg H.P."/>
            <person name="Cantor M.N."/>
            <person name="Hua S.X."/>
        </authorList>
    </citation>
    <scope>NUCLEOTIDE SEQUENCE [LARGE SCALE GENOMIC DNA]</scope>
    <source>
        <strain evidence="2 3">F 1598</strain>
    </source>
</reference>
<dbReference type="HOGENOM" id="CLU_2740901_0_0_1"/>